<feature type="transmembrane region" description="Helical" evidence="12">
    <location>
        <begin position="170"/>
        <end position="193"/>
    </location>
</feature>
<evidence type="ECO:0000256" key="9">
    <source>
        <dbReference type="ARBA" id="ARBA00022927"/>
    </source>
</evidence>
<dbReference type="GO" id="GO:0046872">
    <property type="term" value="F:metal ion binding"/>
    <property type="evidence" value="ECO:0007669"/>
    <property type="project" value="UniProtKB-KW"/>
</dbReference>
<dbReference type="GO" id="GO:0015627">
    <property type="term" value="C:type II protein secretion system complex"/>
    <property type="evidence" value="ECO:0007669"/>
    <property type="project" value="InterPro"/>
</dbReference>
<dbReference type="InterPro" id="IPR011850">
    <property type="entry name" value="T2SS_GspF"/>
</dbReference>
<keyword evidence="11 12" id="KW-0472">Membrane</keyword>
<feature type="domain" description="Type II secretion system protein GspF" evidence="13">
    <location>
        <begin position="274"/>
        <end position="396"/>
    </location>
</feature>
<organism evidence="14">
    <name type="scientific">hydrothermal vent metagenome</name>
    <dbReference type="NCBI Taxonomy" id="652676"/>
    <lineage>
        <taxon>unclassified sequences</taxon>
        <taxon>metagenomes</taxon>
        <taxon>ecological metagenomes</taxon>
    </lineage>
</organism>
<evidence type="ECO:0000256" key="8">
    <source>
        <dbReference type="ARBA" id="ARBA00022837"/>
    </source>
</evidence>
<dbReference type="InterPro" id="IPR042094">
    <property type="entry name" value="T2SS_GspF_sf"/>
</dbReference>
<keyword evidence="3" id="KW-0813">Transport</keyword>
<dbReference type="InterPro" id="IPR018076">
    <property type="entry name" value="T2SS_GspF_dom"/>
</dbReference>
<dbReference type="Gene3D" id="1.20.81.30">
    <property type="entry name" value="Type II secretion system (T2SS), domain F"/>
    <property type="match status" value="2"/>
</dbReference>
<feature type="transmembrane region" description="Helical" evidence="12">
    <location>
        <begin position="377"/>
        <end position="398"/>
    </location>
</feature>
<name>A0A3B1BYB9_9ZZZZ</name>
<sequence>MPVFEYKGYSKTGKKVAGVVDADNVKSARVKLRRQGIMSTNVDYDTTAKEIQRAPLSSLFNRITVKDISDFTRQLATLQGAGLRLVESLDALIEQAVNERFRKVITNVREQVSSGSSLASAMESHPSCFDPMYVNLVRAGEASGSLGQTLNKLALFGENRLRRKTKVTAAMVYPVIMTIVGSGVLMFLLGYVVPKTRSMFEDMEQALPLPTVILLWISDFMANWWWAILVGLAVIGWLVYRYVSTDNGRKRLDRLSLKIPLFGPIVQNAAIARFAGSLGVLLTGGVELIEALRITEKAVGNTAIAEAIDNAIINITEGEAIADPLRKSGLFPPVVTQMISAGERSGSLDQMLDKITESYDFEVESSLSALTSLVEPLLILVMGAVTGFIVMAILLPIFELSQIVQ</sequence>
<feature type="domain" description="Type II secretion system protein GspF" evidence="13">
    <location>
        <begin position="71"/>
        <end position="194"/>
    </location>
</feature>
<gene>
    <name evidence="14" type="ORF">MNBD_NITROSPINAE03-877</name>
</gene>
<dbReference type="PANTHER" id="PTHR30012:SF0">
    <property type="entry name" value="TYPE II SECRETION SYSTEM PROTEIN F-RELATED"/>
    <property type="match status" value="1"/>
</dbReference>
<comment type="subcellular location">
    <subcellularLocation>
        <location evidence="1">Cell inner membrane</location>
        <topology evidence="1">Multi-pass membrane protein</topology>
    </subcellularLocation>
</comment>
<keyword evidence="6 12" id="KW-0812">Transmembrane</keyword>
<keyword evidence="9" id="KW-0653">Protein transport</keyword>
<reference evidence="14" key="1">
    <citation type="submission" date="2018-06" db="EMBL/GenBank/DDBJ databases">
        <authorList>
            <person name="Zhirakovskaya E."/>
        </authorList>
    </citation>
    <scope>NUCLEOTIDE SEQUENCE</scope>
</reference>
<feature type="transmembrane region" description="Helical" evidence="12">
    <location>
        <begin position="213"/>
        <end position="240"/>
    </location>
</feature>
<evidence type="ECO:0000256" key="1">
    <source>
        <dbReference type="ARBA" id="ARBA00004429"/>
    </source>
</evidence>
<keyword evidence="4" id="KW-1003">Cell membrane</keyword>
<dbReference type="PANTHER" id="PTHR30012">
    <property type="entry name" value="GENERAL SECRETION PATHWAY PROTEIN"/>
    <property type="match status" value="1"/>
</dbReference>
<dbReference type="InterPro" id="IPR001992">
    <property type="entry name" value="T2SS_GspF/T4SS_PilC_CS"/>
</dbReference>
<dbReference type="Pfam" id="PF00482">
    <property type="entry name" value="T2SSF"/>
    <property type="match status" value="2"/>
</dbReference>
<evidence type="ECO:0000259" key="13">
    <source>
        <dbReference type="Pfam" id="PF00482"/>
    </source>
</evidence>
<keyword evidence="8" id="KW-0106">Calcium</keyword>
<protein>
    <submittedName>
        <fullName evidence="14">Type IV fimbrial assembly protein PilC</fullName>
    </submittedName>
</protein>
<dbReference type="NCBIfam" id="TIGR02120">
    <property type="entry name" value="GspF"/>
    <property type="match status" value="1"/>
</dbReference>
<evidence type="ECO:0000313" key="14">
    <source>
        <dbReference type="EMBL" id="VAX22949.1"/>
    </source>
</evidence>
<evidence type="ECO:0000256" key="6">
    <source>
        <dbReference type="ARBA" id="ARBA00022692"/>
    </source>
</evidence>
<evidence type="ECO:0000256" key="2">
    <source>
        <dbReference type="ARBA" id="ARBA00005745"/>
    </source>
</evidence>
<dbReference type="AlphaFoldDB" id="A0A3B1BYB9"/>
<evidence type="ECO:0000256" key="4">
    <source>
        <dbReference type="ARBA" id="ARBA00022475"/>
    </source>
</evidence>
<dbReference type="GO" id="GO:0005886">
    <property type="term" value="C:plasma membrane"/>
    <property type="evidence" value="ECO:0007669"/>
    <property type="project" value="UniProtKB-SubCell"/>
</dbReference>
<evidence type="ECO:0000256" key="7">
    <source>
        <dbReference type="ARBA" id="ARBA00022723"/>
    </source>
</evidence>
<evidence type="ECO:0000256" key="3">
    <source>
        <dbReference type="ARBA" id="ARBA00022448"/>
    </source>
</evidence>
<keyword evidence="10 12" id="KW-1133">Transmembrane helix</keyword>
<keyword evidence="7" id="KW-0479">Metal-binding</keyword>
<dbReference type="FunFam" id="1.20.81.30:FF:000001">
    <property type="entry name" value="Type II secretion system protein F"/>
    <property type="match status" value="2"/>
</dbReference>
<accession>A0A3B1BYB9</accession>
<evidence type="ECO:0000256" key="5">
    <source>
        <dbReference type="ARBA" id="ARBA00022519"/>
    </source>
</evidence>
<dbReference type="GO" id="GO:0015628">
    <property type="term" value="P:protein secretion by the type II secretion system"/>
    <property type="evidence" value="ECO:0007669"/>
    <property type="project" value="InterPro"/>
</dbReference>
<proteinExistence type="inferred from homology"/>
<dbReference type="PROSITE" id="PS00874">
    <property type="entry name" value="T2SP_F"/>
    <property type="match status" value="1"/>
</dbReference>
<evidence type="ECO:0000256" key="12">
    <source>
        <dbReference type="SAM" id="Phobius"/>
    </source>
</evidence>
<comment type="similarity">
    <text evidence="2">Belongs to the GSP F family.</text>
</comment>
<dbReference type="EMBL" id="UOGB01000256">
    <property type="protein sequence ID" value="VAX22949.1"/>
    <property type="molecule type" value="Genomic_DNA"/>
</dbReference>
<dbReference type="InterPro" id="IPR003004">
    <property type="entry name" value="GspF/PilC"/>
</dbReference>
<dbReference type="PRINTS" id="PR00812">
    <property type="entry name" value="BCTERIALGSPF"/>
</dbReference>
<evidence type="ECO:0000256" key="11">
    <source>
        <dbReference type="ARBA" id="ARBA00023136"/>
    </source>
</evidence>
<keyword evidence="5" id="KW-0997">Cell inner membrane</keyword>
<evidence type="ECO:0000256" key="10">
    <source>
        <dbReference type="ARBA" id="ARBA00022989"/>
    </source>
</evidence>